<keyword evidence="8" id="KW-1185">Reference proteome</keyword>
<dbReference type="OrthoDB" id="62120at2759"/>
<proteinExistence type="inferred from homology"/>
<reference evidence="7" key="1">
    <citation type="submission" date="2020-07" db="EMBL/GenBank/DDBJ databases">
        <authorList>
            <person name="Nieuwenhuis M."/>
            <person name="Van De Peppel L.J.J."/>
        </authorList>
    </citation>
    <scope>NUCLEOTIDE SEQUENCE</scope>
    <source>
        <strain evidence="7">AP01</strain>
        <tissue evidence="7">Mycelium</tissue>
    </source>
</reference>
<keyword evidence="5" id="KW-0732">Signal</keyword>
<dbReference type="GO" id="GO:0009251">
    <property type="term" value="P:glucan catabolic process"/>
    <property type="evidence" value="ECO:0007669"/>
    <property type="project" value="TreeGrafter"/>
</dbReference>
<evidence type="ECO:0000256" key="2">
    <source>
        <dbReference type="ARBA" id="ARBA00022801"/>
    </source>
</evidence>
<evidence type="ECO:0000313" key="8">
    <source>
        <dbReference type="Proteomes" id="UP000775547"/>
    </source>
</evidence>
<feature type="signal peptide" evidence="5">
    <location>
        <begin position="1"/>
        <end position="20"/>
    </location>
</feature>
<dbReference type="InterPro" id="IPR017853">
    <property type="entry name" value="GH"/>
</dbReference>
<evidence type="ECO:0000256" key="1">
    <source>
        <dbReference type="ARBA" id="ARBA00005641"/>
    </source>
</evidence>
<evidence type="ECO:0000256" key="4">
    <source>
        <dbReference type="RuleBase" id="RU361153"/>
    </source>
</evidence>
<feature type="domain" description="Glycoside hydrolase family 5" evidence="6">
    <location>
        <begin position="77"/>
        <end position="194"/>
    </location>
</feature>
<keyword evidence="2 4" id="KW-0378">Hydrolase</keyword>
<dbReference type="PANTHER" id="PTHR31297:SF42">
    <property type="entry name" value="GLYCOSIDE HYDROLASE FAMILY 5 DOMAIN-CONTAINING PROTEIN"/>
    <property type="match status" value="1"/>
</dbReference>
<comment type="caution">
    <text evidence="7">The sequence shown here is derived from an EMBL/GenBank/DDBJ whole genome shotgun (WGS) entry which is preliminary data.</text>
</comment>
<dbReference type="InterPro" id="IPR001547">
    <property type="entry name" value="Glyco_hydro_5"/>
</dbReference>
<dbReference type="GO" id="GO:0009986">
    <property type="term" value="C:cell surface"/>
    <property type="evidence" value="ECO:0007669"/>
    <property type="project" value="TreeGrafter"/>
</dbReference>
<dbReference type="Proteomes" id="UP000775547">
    <property type="component" value="Unassembled WGS sequence"/>
</dbReference>
<sequence length="205" mass="22548">MLSLRTVVLLCLSIASTSLAAVTPSFPYGSQKVRGVNLGGWLVLEPWITPSLFDNTGDSRIVDEYTFAQYQDRTRATNALRHHWETFITEADFRDIAAAGLNHVRIPIGYWAYEVNGGEPYIQGQLPYLARAINWAAKYNLKVIIDLHGAPGSQNGFDNSGLRTSNPSWHLSGSNIARTNAVIKTIANNYKDQTATVAAIAPLNE</sequence>
<reference evidence="7" key="2">
    <citation type="submission" date="2021-10" db="EMBL/GenBank/DDBJ databases">
        <title>Phylogenomics reveals ancestral predisposition of the termite-cultivated fungus Termitomyces towards a domesticated lifestyle.</title>
        <authorList>
            <person name="Auxier B."/>
            <person name="Grum-Grzhimaylo A."/>
            <person name="Cardenas M.E."/>
            <person name="Lodge J.D."/>
            <person name="Laessoe T."/>
            <person name="Pedersen O."/>
            <person name="Smith M.E."/>
            <person name="Kuyper T.W."/>
            <person name="Franco-Molano E.A."/>
            <person name="Baroni T.J."/>
            <person name="Aanen D.K."/>
        </authorList>
    </citation>
    <scope>NUCLEOTIDE SEQUENCE</scope>
    <source>
        <strain evidence="7">AP01</strain>
        <tissue evidence="7">Mycelium</tissue>
    </source>
</reference>
<dbReference type="EMBL" id="JABCKV010000007">
    <property type="protein sequence ID" value="KAG5647731.1"/>
    <property type="molecule type" value="Genomic_DNA"/>
</dbReference>
<gene>
    <name evidence="7" type="ORF">DXG03_008454</name>
</gene>
<evidence type="ECO:0000313" key="7">
    <source>
        <dbReference type="EMBL" id="KAG5647731.1"/>
    </source>
</evidence>
<name>A0A9P7KHF4_9AGAR</name>
<accession>A0A9P7KHF4</accession>
<dbReference type="Gene3D" id="3.20.20.80">
    <property type="entry name" value="Glycosidases"/>
    <property type="match status" value="1"/>
</dbReference>
<dbReference type="PANTHER" id="PTHR31297">
    <property type="entry name" value="GLUCAN ENDO-1,6-BETA-GLUCOSIDASE B"/>
    <property type="match status" value="1"/>
</dbReference>
<dbReference type="Pfam" id="PF00150">
    <property type="entry name" value="Cellulase"/>
    <property type="match status" value="1"/>
</dbReference>
<evidence type="ECO:0000256" key="5">
    <source>
        <dbReference type="SAM" id="SignalP"/>
    </source>
</evidence>
<evidence type="ECO:0000259" key="6">
    <source>
        <dbReference type="Pfam" id="PF00150"/>
    </source>
</evidence>
<evidence type="ECO:0000256" key="3">
    <source>
        <dbReference type="ARBA" id="ARBA00023295"/>
    </source>
</evidence>
<comment type="similarity">
    <text evidence="1 4">Belongs to the glycosyl hydrolase 5 (cellulase A) family.</text>
</comment>
<dbReference type="GO" id="GO:0008422">
    <property type="term" value="F:beta-glucosidase activity"/>
    <property type="evidence" value="ECO:0007669"/>
    <property type="project" value="TreeGrafter"/>
</dbReference>
<feature type="chain" id="PRO_5040483243" description="Glycoside hydrolase family 5 domain-containing protein" evidence="5">
    <location>
        <begin position="21"/>
        <end position="205"/>
    </location>
</feature>
<dbReference type="AlphaFoldDB" id="A0A9P7KHF4"/>
<protein>
    <recommendedName>
        <fullName evidence="6">Glycoside hydrolase family 5 domain-containing protein</fullName>
    </recommendedName>
</protein>
<keyword evidence="3 4" id="KW-0326">Glycosidase</keyword>
<dbReference type="GO" id="GO:0005576">
    <property type="term" value="C:extracellular region"/>
    <property type="evidence" value="ECO:0007669"/>
    <property type="project" value="TreeGrafter"/>
</dbReference>
<organism evidence="7 8">
    <name type="scientific">Asterophora parasitica</name>
    <dbReference type="NCBI Taxonomy" id="117018"/>
    <lineage>
        <taxon>Eukaryota</taxon>
        <taxon>Fungi</taxon>
        <taxon>Dikarya</taxon>
        <taxon>Basidiomycota</taxon>
        <taxon>Agaricomycotina</taxon>
        <taxon>Agaricomycetes</taxon>
        <taxon>Agaricomycetidae</taxon>
        <taxon>Agaricales</taxon>
        <taxon>Tricholomatineae</taxon>
        <taxon>Lyophyllaceae</taxon>
        <taxon>Asterophora</taxon>
    </lineage>
</organism>
<dbReference type="InterPro" id="IPR050386">
    <property type="entry name" value="Glycosyl_hydrolase_5"/>
</dbReference>
<dbReference type="SUPFAM" id="SSF51445">
    <property type="entry name" value="(Trans)glycosidases"/>
    <property type="match status" value="1"/>
</dbReference>